<gene>
    <name evidence="1" type="ORF">MMUR_00200</name>
</gene>
<protein>
    <recommendedName>
        <fullName evidence="3">Toxin-antitoxin system</fullName>
    </recommendedName>
</protein>
<comment type="caution">
    <text evidence="1">The sequence shown here is derived from an EMBL/GenBank/DDBJ whole genome shotgun (WGS) entry which is preliminary data.</text>
</comment>
<evidence type="ECO:0000313" key="2">
    <source>
        <dbReference type="Proteomes" id="UP000465241"/>
    </source>
</evidence>
<dbReference type="EMBL" id="BLKT01000001">
    <property type="protein sequence ID" value="GFG55884.1"/>
    <property type="molecule type" value="Genomic_DNA"/>
</dbReference>
<name>A0A7I9WDZ2_9MYCO</name>
<accession>A0A7I9WDZ2</accession>
<sequence length="70" mass="7958">MARTRSTNKGDRAQIMARPDRLVYDIVKQECAERGIPMGQYVADVLALHTGHPELVRELNKQREVLPLAM</sequence>
<proteinExistence type="predicted"/>
<evidence type="ECO:0008006" key="3">
    <source>
        <dbReference type="Google" id="ProtNLM"/>
    </source>
</evidence>
<organism evidence="1 2">
    <name type="scientific">Mycolicibacterium murale</name>
    <dbReference type="NCBI Taxonomy" id="182220"/>
    <lineage>
        <taxon>Bacteria</taxon>
        <taxon>Bacillati</taxon>
        <taxon>Actinomycetota</taxon>
        <taxon>Actinomycetes</taxon>
        <taxon>Mycobacteriales</taxon>
        <taxon>Mycobacteriaceae</taxon>
        <taxon>Mycolicibacterium</taxon>
    </lineage>
</organism>
<keyword evidence="2" id="KW-1185">Reference proteome</keyword>
<reference evidence="1 2" key="1">
    <citation type="journal article" date="2019" name="Emerg. Microbes Infect.">
        <title>Comprehensive subspecies identification of 175 nontuberculous mycobacteria species based on 7547 genomic profiles.</title>
        <authorList>
            <person name="Matsumoto Y."/>
            <person name="Kinjo T."/>
            <person name="Motooka D."/>
            <person name="Nabeya D."/>
            <person name="Jung N."/>
            <person name="Uechi K."/>
            <person name="Horii T."/>
            <person name="Iida T."/>
            <person name="Fujita J."/>
            <person name="Nakamura S."/>
        </authorList>
    </citation>
    <scope>NUCLEOTIDE SEQUENCE [LARGE SCALE GENOMIC DNA]</scope>
    <source>
        <strain evidence="1 2">JCM 13392</strain>
    </source>
</reference>
<dbReference type="AlphaFoldDB" id="A0A7I9WDZ2"/>
<evidence type="ECO:0000313" key="1">
    <source>
        <dbReference type="EMBL" id="GFG55884.1"/>
    </source>
</evidence>
<dbReference type="Proteomes" id="UP000465241">
    <property type="component" value="Unassembled WGS sequence"/>
</dbReference>
<dbReference type="RefSeq" id="WP_193487809.1">
    <property type="nucleotide sequence ID" value="NZ_BAAAMC010000075.1"/>
</dbReference>